<evidence type="ECO:0000313" key="2">
    <source>
        <dbReference type="Proteomes" id="UP000236546"/>
    </source>
</evidence>
<dbReference type="Proteomes" id="UP000236546">
    <property type="component" value="Unassembled WGS sequence"/>
</dbReference>
<dbReference type="OrthoDB" id="5200985at2759"/>
<gene>
    <name evidence="1" type="ORF">TGAMA5MH_03794</name>
</gene>
<sequence length="758" mass="81640">MADVFLITEIVATPQLATQRSDNSVSIPGTEESIWRPGTNYKDGTGSKCPITYKSASVDAKLSPDLKMKGSILLSKKWAGKSFVIRGSLDVGGTKSIIFSSAERTAPPTIPDTGYPIVIDGQTFSFDNPTSGHVCPVPYHIVGDLAWAVVSTTSDEIKCPTTTLLELNWAIATAPKGPNFVPNKTGKLGVDFEGMYPIRVFRFFLPLNLEVPQSSDFTARYKKWWTGWIMEKIWNYGNPNPGNKLQYDTTSGGSSYNMGHCGGSFDLKTWVDNPKPFLNCYDLAGISQLGCCILVETDSSDALQSLWVFQYPYGYILKGALYGWVAKGLCNNPFWQSSPTTNILVDPGSTQNSPPPNTRHPFGNHAWLEVVTENDLVGRKAIDATVANWPGSGNPPPNPPYPELGTRNRGEYQDAHVDKAAGGYGNLDPNISTAPHSLGNCYLNDTYLLKYTGPPPGGMPRLGVYSATGTMPPIRLNSTVVLPPVVPTPPRISQRRLDAMEFITAAGGQVQPISDAGGGINDAPLTEAVITGLVSQDTNLRYQGADLRLAPGLAQAEYMFKDTAQQGDKGDLSVTVRVFENTEDPVGALAAALSGFERDLADITRPLPQPIGSHSIATTRNIYFIRGNVLVLLAFQALELPSTDDFSNAIMIALRIESHMAQSTDAPAFRSPSTDLSELVRTVKVGEPFKLKCSGSDDFAAVAVCSSSDPETILPTGPADSGAFTLYALKKGTADITFTVAHSDTLYPQSRTISITAE</sequence>
<dbReference type="EMBL" id="MTYH01000031">
    <property type="protein sequence ID" value="PNP44448.1"/>
    <property type="molecule type" value="Genomic_DNA"/>
</dbReference>
<evidence type="ECO:0000313" key="1">
    <source>
        <dbReference type="EMBL" id="PNP44448.1"/>
    </source>
</evidence>
<accession>A0A2K0TFZ4</accession>
<comment type="caution">
    <text evidence="1">The sequence shown here is derived from an EMBL/GenBank/DDBJ whole genome shotgun (WGS) entry which is preliminary data.</text>
</comment>
<reference evidence="1 2" key="1">
    <citation type="submission" date="2017-02" db="EMBL/GenBank/DDBJ databases">
        <title>Genomes of Trichoderma spp. with biocontrol activity.</title>
        <authorList>
            <person name="Gardiner D."/>
            <person name="Kazan K."/>
            <person name="Vos C."/>
            <person name="Harvey P."/>
        </authorList>
    </citation>
    <scope>NUCLEOTIDE SEQUENCE [LARGE SCALE GENOMIC DNA]</scope>
    <source>
        <strain evidence="1 2">A5MH</strain>
    </source>
</reference>
<name>A0A2K0TFZ4_9HYPO</name>
<protein>
    <submittedName>
        <fullName evidence="1">Uncharacterized protein</fullName>
    </submittedName>
</protein>
<organism evidence="1 2">
    <name type="scientific">Trichoderma gamsii</name>
    <dbReference type="NCBI Taxonomy" id="398673"/>
    <lineage>
        <taxon>Eukaryota</taxon>
        <taxon>Fungi</taxon>
        <taxon>Dikarya</taxon>
        <taxon>Ascomycota</taxon>
        <taxon>Pezizomycotina</taxon>
        <taxon>Sordariomycetes</taxon>
        <taxon>Hypocreomycetidae</taxon>
        <taxon>Hypocreales</taxon>
        <taxon>Hypocreaceae</taxon>
        <taxon>Trichoderma</taxon>
    </lineage>
</organism>
<proteinExistence type="predicted"/>
<dbReference type="AlphaFoldDB" id="A0A2K0TFZ4"/>